<dbReference type="InterPro" id="IPR000587">
    <property type="entry name" value="Creatinase_N"/>
</dbReference>
<dbReference type="InterPro" id="IPR000994">
    <property type="entry name" value="Pept_M24"/>
</dbReference>
<dbReference type="Gene3D" id="3.90.230.10">
    <property type="entry name" value="Creatinase/methionine aminopeptidase superfamily"/>
    <property type="match status" value="1"/>
</dbReference>
<protein>
    <submittedName>
        <fullName evidence="3">M24 family metallopeptidase</fullName>
    </submittedName>
</protein>
<evidence type="ECO:0000259" key="2">
    <source>
        <dbReference type="Pfam" id="PF01321"/>
    </source>
</evidence>
<dbReference type="RefSeq" id="WP_259540773.1">
    <property type="nucleotide sequence ID" value="NZ_JANLCJ010000008.1"/>
</dbReference>
<organism evidence="3 4">
    <name type="scientific">Herbiconiux daphne</name>
    <dbReference type="NCBI Taxonomy" id="2970914"/>
    <lineage>
        <taxon>Bacteria</taxon>
        <taxon>Bacillati</taxon>
        <taxon>Actinomycetota</taxon>
        <taxon>Actinomycetes</taxon>
        <taxon>Micrococcales</taxon>
        <taxon>Microbacteriaceae</taxon>
        <taxon>Herbiconiux</taxon>
    </lineage>
</organism>
<evidence type="ECO:0000259" key="1">
    <source>
        <dbReference type="Pfam" id="PF00557"/>
    </source>
</evidence>
<dbReference type="InterPro" id="IPR036005">
    <property type="entry name" value="Creatinase/aminopeptidase-like"/>
</dbReference>
<dbReference type="PANTHER" id="PTHR46112:SF3">
    <property type="entry name" value="AMINOPEPTIDASE YPDF"/>
    <property type="match status" value="1"/>
</dbReference>
<comment type="caution">
    <text evidence="3">The sequence shown here is derived from an EMBL/GenBank/DDBJ whole genome shotgun (WGS) entry which is preliminary data.</text>
</comment>
<name>A0ABT2H773_9MICO</name>
<gene>
    <name evidence="3" type="ORF">N1032_18560</name>
</gene>
<proteinExistence type="predicted"/>
<sequence length="369" mass="40705">MALLVDERDSRWASANGLMAAYDLDALIAFGDPGDVPAHLRYLSGYRSMFGRAASVLFRDGGFVLIASSVVVAHYAKQLSWADEPLAVDEEDFGTELARLLKQKAASRIGVADLSLLPSAWRDHLVSAVPSATFWDLGQELRHARLVKSSYELDLARESARIADEAWSHMTDIVRVGRREYEVLADLEHILRLNGCEDSFNLVIGVPRLKYAIQNLPSERRIEEGDHLSIEVSPRFQGYYSQLTSLVSLGRVDPAIREGFDAADRAREAGLSVMKPGVDILDVRHAVEAQLSAEGRKLSSPMIGHFCGLELDDLRAGSTSFEVQAGMTFIFHPLVAGYPGQLRADTFLVTDTGTQRLSNLPIEPLEIRV</sequence>
<evidence type="ECO:0000313" key="4">
    <source>
        <dbReference type="Proteomes" id="UP001165586"/>
    </source>
</evidence>
<dbReference type="EMBL" id="JANLCJ010000008">
    <property type="protein sequence ID" value="MCS5735747.1"/>
    <property type="molecule type" value="Genomic_DNA"/>
</dbReference>
<dbReference type="SUPFAM" id="SSF55920">
    <property type="entry name" value="Creatinase/aminopeptidase"/>
    <property type="match status" value="1"/>
</dbReference>
<dbReference type="Proteomes" id="UP001165586">
    <property type="component" value="Unassembled WGS sequence"/>
</dbReference>
<keyword evidence="4" id="KW-1185">Reference proteome</keyword>
<dbReference type="SUPFAM" id="SSF53092">
    <property type="entry name" value="Creatinase/prolidase N-terminal domain"/>
    <property type="match status" value="1"/>
</dbReference>
<dbReference type="InterPro" id="IPR029149">
    <property type="entry name" value="Creatin/AminoP/Spt16_N"/>
</dbReference>
<feature type="domain" description="Creatinase N-terminal" evidence="2">
    <location>
        <begin position="11"/>
        <end position="147"/>
    </location>
</feature>
<dbReference type="Pfam" id="PF01321">
    <property type="entry name" value="Creatinase_N"/>
    <property type="match status" value="1"/>
</dbReference>
<dbReference type="InterPro" id="IPR050659">
    <property type="entry name" value="Peptidase_M24B"/>
</dbReference>
<reference evidence="3" key="1">
    <citation type="submission" date="2022-08" db="EMBL/GenBank/DDBJ databases">
        <authorList>
            <person name="Deng Y."/>
            <person name="Han X.-F."/>
            <person name="Zhang Y.-Q."/>
        </authorList>
    </citation>
    <scope>NUCLEOTIDE SEQUENCE</scope>
    <source>
        <strain evidence="3">CPCC 203386</strain>
    </source>
</reference>
<evidence type="ECO:0000313" key="3">
    <source>
        <dbReference type="EMBL" id="MCS5735747.1"/>
    </source>
</evidence>
<dbReference type="Gene3D" id="3.40.350.10">
    <property type="entry name" value="Creatinase/prolidase N-terminal domain"/>
    <property type="match status" value="1"/>
</dbReference>
<dbReference type="PANTHER" id="PTHR46112">
    <property type="entry name" value="AMINOPEPTIDASE"/>
    <property type="match status" value="1"/>
</dbReference>
<accession>A0ABT2H773</accession>
<dbReference type="CDD" id="cd01066">
    <property type="entry name" value="APP_MetAP"/>
    <property type="match status" value="1"/>
</dbReference>
<dbReference type="Pfam" id="PF00557">
    <property type="entry name" value="Peptidase_M24"/>
    <property type="match status" value="1"/>
</dbReference>
<feature type="domain" description="Peptidase M24" evidence="1">
    <location>
        <begin position="155"/>
        <end position="350"/>
    </location>
</feature>